<dbReference type="Pfam" id="PF00464">
    <property type="entry name" value="SHMT"/>
    <property type="match status" value="1"/>
</dbReference>
<evidence type="ECO:0000313" key="4">
    <source>
        <dbReference type="EMBL" id="KKU02987.1"/>
    </source>
</evidence>
<dbReference type="GO" id="GO:0046653">
    <property type="term" value="P:tetrahydrofolate metabolic process"/>
    <property type="evidence" value="ECO:0007669"/>
    <property type="project" value="TreeGrafter"/>
</dbReference>
<dbReference type="PANTHER" id="PTHR11680:SF35">
    <property type="entry name" value="SERINE HYDROXYMETHYLTRANSFERASE 1"/>
    <property type="match status" value="1"/>
</dbReference>
<dbReference type="GO" id="GO:0019264">
    <property type="term" value="P:glycine biosynthetic process from serine"/>
    <property type="evidence" value="ECO:0007669"/>
    <property type="project" value="TreeGrafter"/>
</dbReference>
<dbReference type="Proteomes" id="UP000034696">
    <property type="component" value="Unassembled WGS sequence"/>
</dbReference>
<dbReference type="PANTHER" id="PTHR11680">
    <property type="entry name" value="SERINE HYDROXYMETHYLTRANSFERASE"/>
    <property type="match status" value="1"/>
</dbReference>
<proteinExistence type="predicted"/>
<dbReference type="GO" id="GO:0004372">
    <property type="term" value="F:glycine hydroxymethyltransferase activity"/>
    <property type="evidence" value="ECO:0007669"/>
    <property type="project" value="TreeGrafter"/>
</dbReference>
<keyword evidence="2" id="KW-0663">Pyridoxal phosphate</keyword>
<dbReference type="InterPro" id="IPR015422">
    <property type="entry name" value="PyrdxlP-dep_Trfase_small"/>
</dbReference>
<dbReference type="Gene3D" id="3.90.1150.10">
    <property type="entry name" value="Aspartate Aminotransferase, domain 1"/>
    <property type="match status" value="1"/>
</dbReference>
<dbReference type="GO" id="GO:0030170">
    <property type="term" value="F:pyridoxal phosphate binding"/>
    <property type="evidence" value="ECO:0007669"/>
    <property type="project" value="TreeGrafter"/>
</dbReference>
<reference evidence="4 5" key="1">
    <citation type="journal article" date="2015" name="Nature">
        <title>rRNA introns, odd ribosomes, and small enigmatic genomes across a large radiation of phyla.</title>
        <authorList>
            <person name="Brown C.T."/>
            <person name="Hug L.A."/>
            <person name="Thomas B.C."/>
            <person name="Sharon I."/>
            <person name="Castelle C.J."/>
            <person name="Singh A."/>
            <person name="Wilkins M.J."/>
            <person name="Williams K.H."/>
            <person name="Banfield J.F."/>
        </authorList>
    </citation>
    <scope>NUCLEOTIDE SEQUENCE [LARGE SCALE GENOMIC DNA]</scope>
</reference>
<sequence>MPIFAKEMAPKNNFMDKTVFDYVLEHHILSSDQLHFIPSENSPSINARLAFLTDIFGRYYFPIERGHSVFPGNEIIEKIYKRCCELLREVTGARFVVTKPISGLNAMTIVLSTLAKSGEAIATIAPANGGHGLTRVIARRLGVRVLHLPYDQESFQINIDALPDFTAREKIALIYLDQQHILFPYRLKELRANIPESVKIYYDGSHVMGLIWGDRFQDPLREGADFFGGSTHKTVPGPHKAFIATNDEEQFGRFKASSEIFVSHDHGAEVVALALVLEEMRERWPDYAARVVKNAQYLASSLAQKGFHLAAEKLGFTMSHQLWIDIEPHMDAFDAAVALARCNIIVNACQVPTIANRFALRLGVQEVTYLGANEPEMEAVADIFKEVFIKKDFSEEKIKGRVREIKKGLRLPLDRIWLEKVVSILQS</sequence>
<dbReference type="InterPro" id="IPR015421">
    <property type="entry name" value="PyrdxlP-dep_Trfase_major"/>
</dbReference>
<dbReference type="InterPro" id="IPR039429">
    <property type="entry name" value="SHMT-like_dom"/>
</dbReference>
<dbReference type="PATRIC" id="fig|1618649.3.peg.659"/>
<name>A0A0G1M4F0_9BACT</name>
<dbReference type="InterPro" id="IPR015424">
    <property type="entry name" value="PyrdxlP-dep_Trfase"/>
</dbReference>
<dbReference type="GO" id="GO:0005737">
    <property type="term" value="C:cytoplasm"/>
    <property type="evidence" value="ECO:0007669"/>
    <property type="project" value="TreeGrafter"/>
</dbReference>
<organism evidence="4 5">
    <name type="scientific">Candidatus Giovannonibacteria bacterium GW2011_GWA2_45_21</name>
    <dbReference type="NCBI Taxonomy" id="1618649"/>
    <lineage>
        <taxon>Bacteria</taxon>
        <taxon>Candidatus Giovannoniibacteriota</taxon>
    </lineage>
</organism>
<evidence type="ECO:0000259" key="3">
    <source>
        <dbReference type="Pfam" id="PF00464"/>
    </source>
</evidence>
<dbReference type="AlphaFoldDB" id="A0A0G1M4F0"/>
<protein>
    <recommendedName>
        <fullName evidence="3">Serine hydroxymethyltransferase-like domain-containing protein</fullName>
    </recommendedName>
</protein>
<comment type="cofactor">
    <cofactor evidence="1">
        <name>pyridoxal 5'-phosphate</name>
        <dbReference type="ChEBI" id="CHEBI:597326"/>
    </cofactor>
</comment>
<evidence type="ECO:0000313" key="5">
    <source>
        <dbReference type="Proteomes" id="UP000034696"/>
    </source>
</evidence>
<comment type="caution">
    <text evidence="4">The sequence shown here is derived from an EMBL/GenBank/DDBJ whole genome shotgun (WGS) entry which is preliminary data.</text>
</comment>
<gene>
    <name evidence="4" type="ORF">UX06_C0046G0003</name>
</gene>
<dbReference type="Gene3D" id="3.40.640.10">
    <property type="entry name" value="Type I PLP-dependent aspartate aminotransferase-like (Major domain)"/>
    <property type="match status" value="1"/>
</dbReference>
<dbReference type="InterPro" id="IPR049943">
    <property type="entry name" value="Ser_HO-MeTrfase-like"/>
</dbReference>
<dbReference type="EMBL" id="LCKT01000046">
    <property type="protein sequence ID" value="KKU02987.1"/>
    <property type="molecule type" value="Genomic_DNA"/>
</dbReference>
<evidence type="ECO:0000256" key="1">
    <source>
        <dbReference type="ARBA" id="ARBA00001933"/>
    </source>
</evidence>
<dbReference type="SUPFAM" id="SSF53383">
    <property type="entry name" value="PLP-dependent transferases"/>
    <property type="match status" value="1"/>
</dbReference>
<feature type="domain" description="Serine hydroxymethyltransferase-like" evidence="3">
    <location>
        <begin position="15"/>
        <end position="383"/>
    </location>
</feature>
<evidence type="ECO:0000256" key="2">
    <source>
        <dbReference type="ARBA" id="ARBA00022898"/>
    </source>
</evidence>
<accession>A0A0G1M4F0</accession>